<feature type="compositionally biased region" description="Low complexity" evidence="3">
    <location>
        <begin position="257"/>
        <end position="271"/>
    </location>
</feature>
<feature type="compositionally biased region" description="Pro residues" evidence="3">
    <location>
        <begin position="40"/>
        <end position="54"/>
    </location>
</feature>
<dbReference type="GO" id="GO:0016747">
    <property type="term" value="F:acyltransferase activity, transferring groups other than amino-acyl groups"/>
    <property type="evidence" value="ECO:0007669"/>
    <property type="project" value="InterPro"/>
</dbReference>
<dbReference type="InterPro" id="IPR000182">
    <property type="entry name" value="GNAT_dom"/>
</dbReference>
<keyword evidence="2" id="KW-0012">Acyltransferase</keyword>
<evidence type="ECO:0000313" key="6">
    <source>
        <dbReference type="Proteomes" id="UP001175261"/>
    </source>
</evidence>
<feature type="region of interest" description="Disordered" evidence="3">
    <location>
        <begin position="286"/>
        <end position="367"/>
    </location>
</feature>
<dbReference type="EMBL" id="JAPDFR010000003">
    <property type="protein sequence ID" value="KAK0387828.1"/>
    <property type="molecule type" value="Genomic_DNA"/>
</dbReference>
<feature type="region of interest" description="Disordered" evidence="3">
    <location>
        <begin position="1"/>
        <end position="77"/>
    </location>
</feature>
<evidence type="ECO:0000256" key="1">
    <source>
        <dbReference type="ARBA" id="ARBA00022679"/>
    </source>
</evidence>
<dbReference type="PROSITE" id="PS51186">
    <property type="entry name" value="GNAT"/>
    <property type="match status" value="1"/>
</dbReference>
<dbReference type="PANTHER" id="PTHR42919:SF8">
    <property type="entry name" value="N-ALPHA-ACETYLTRANSFERASE 50"/>
    <property type="match status" value="1"/>
</dbReference>
<dbReference type="CDD" id="cd04301">
    <property type="entry name" value="NAT_SF"/>
    <property type="match status" value="1"/>
</dbReference>
<dbReference type="PANTHER" id="PTHR42919">
    <property type="entry name" value="N-ALPHA-ACETYLTRANSFERASE"/>
    <property type="match status" value="1"/>
</dbReference>
<dbReference type="GO" id="GO:0031415">
    <property type="term" value="C:NatA complex"/>
    <property type="evidence" value="ECO:0007669"/>
    <property type="project" value="TreeGrafter"/>
</dbReference>
<feature type="compositionally biased region" description="Low complexity" evidence="3">
    <location>
        <begin position="336"/>
        <end position="350"/>
    </location>
</feature>
<evidence type="ECO:0000259" key="4">
    <source>
        <dbReference type="PROSITE" id="PS51186"/>
    </source>
</evidence>
<feature type="compositionally biased region" description="Polar residues" evidence="3">
    <location>
        <begin position="1"/>
        <end position="18"/>
    </location>
</feature>
<gene>
    <name evidence="5" type="ORF">NLU13_4073</name>
</gene>
<feature type="compositionally biased region" description="Low complexity" evidence="3">
    <location>
        <begin position="30"/>
        <end position="39"/>
    </location>
</feature>
<dbReference type="GO" id="GO:0007064">
    <property type="term" value="P:mitotic sister chromatid cohesion"/>
    <property type="evidence" value="ECO:0007669"/>
    <property type="project" value="TreeGrafter"/>
</dbReference>
<proteinExistence type="predicted"/>
<dbReference type="Proteomes" id="UP001175261">
    <property type="component" value="Unassembled WGS sequence"/>
</dbReference>
<dbReference type="InterPro" id="IPR016181">
    <property type="entry name" value="Acyl_CoA_acyltransferase"/>
</dbReference>
<organism evidence="5 6">
    <name type="scientific">Sarocladium strictum</name>
    <name type="common">Black bundle disease fungus</name>
    <name type="synonym">Acremonium strictum</name>
    <dbReference type="NCBI Taxonomy" id="5046"/>
    <lineage>
        <taxon>Eukaryota</taxon>
        <taxon>Fungi</taxon>
        <taxon>Dikarya</taxon>
        <taxon>Ascomycota</taxon>
        <taxon>Pezizomycotina</taxon>
        <taxon>Sordariomycetes</taxon>
        <taxon>Hypocreomycetidae</taxon>
        <taxon>Hypocreales</taxon>
        <taxon>Sarocladiaceae</taxon>
        <taxon>Sarocladium</taxon>
    </lineage>
</organism>
<evidence type="ECO:0000313" key="5">
    <source>
        <dbReference type="EMBL" id="KAK0387828.1"/>
    </source>
</evidence>
<protein>
    <recommendedName>
        <fullName evidence="4">N-acetyltransferase domain-containing protein</fullName>
    </recommendedName>
</protein>
<dbReference type="InterPro" id="IPR051556">
    <property type="entry name" value="N-term/lysine_N-AcTrnsfr"/>
</dbReference>
<sequence length="367" mass="38772">MSLPTTAQGQSSIRSFFQSKAPKYAPPPSSVASKAAPTAAAPPPPPPPPPPASRTPPQATAPYPPPPPSLPQNASIRPLSTDDIAPLRRINTLLLPVPYPPDFYARAADPTSSSGRYSRVISYNHDDKAQSSIVGGIVCRLVDDPANPTQQHIYISSLCLLAPYRGLGLVSAALDHIVSTAILDKGCDVTAVTAHVWTGHEDSLEWYQRRGFVRQEPAVEGYYLKLRPASAWIVRRNITNRVASSLPKATPPPPPKSSTSSTNGSSPPSKAGEATVPLSATAAVVNLPSSSSAPPPPRAPLPHNGSFQNQRPDMEWNDLPADMAPGLLVPSKKANSSETGSVASSRSSSTVRKKRDRSYPAAAFGAK</sequence>
<feature type="region of interest" description="Disordered" evidence="3">
    <location>
        <begin position="243"/>
        <end position="274"/>
    </location>
</feature>
<dbReference type="AlphaFoldDB" id="A0AA39L8A8"/>
<dbReference type="SUPFAM" id="SSF55729">
    <property type="entry name" value="Acyl-CoA N-acyltransferases (Nat)"/>
    <property type="match status" value="1"/>
</dbReference>
<dbReference type="Gene3D" id="3.40.630.30">
    <property type="match status" value="1"/>
</dbReference>
<name>A0AA39L8A8_SARSR</name>
<evidence type="ECO:0000256" key="2">
    <source>
        <dbReference type="ARBA" id="ARBA00023315"/>
    </source>
</evidence>
<evidence type="ECO:0000256" key="3">
    <source>
        <dbReference type="SAM" id="MobiDB-lite"/>
    </source>
</evidence>
<reference evidence="5" key="1">
    <citation type="submission" date="2022-10" db="EMBL/GenBank/DDBJ databases">
        <title>Determination and structural analysis of whole genome sequence of Sarocladium strictum F4-1.</title>
        <authorList>
            <person name="Hu L."/>
            <person name="Jiang Y."/>
        </authorList>
    </citation>
    <scope>NUCLEOTIDE SEQUENCE</scope>
    <source>
        <strain evidence="5">F4-1</strain>
    </source>
</reference>
<dbReference type="Pfam" id="PF00583">
    <property type="entry name" value="Acetyltransf_1"/>
    <property type="match status" value="1"/>
</dbReference>
<keyword evidence="6" id="KW-1185">Reference proteome</keyword>
<feature type="domain" description="N-acetyltransferase" evidence="4">
    <location>
        <begin position="74"/>
        <end position="239"/>
    </location>
</feature>
<keyword evidence="1" id="KW-0808">Transferase</keyword>
<accession>A0AA39L8A8</accession>
<comment type="caution">
    <text evidence="5">The sequence shown here is derived from an EMBL/GenBank/DDBJ whole genome shotgun (WGS) entry which is preliminary data.</text>
</comment>